<evidence type="ECO:0000259" key="11">
    <source>
        <dbReference type="PROSITE" id="PS50089"/>
    </source>
</evidence>
<proteinExistence type="predicted"/>
<dbReference type="PANTHER" id="PTHR46077:SF1">
    <property type="entry name" value="TOP1 BINDING ARGININE_SERINE RICH PROTEIN, E3 UBIQUITIN LIGASE"/>
    <property type="match status" value="1"/>
</dbReference>
<keyword evidence="4" id="KW-0479">Metal-binding</keyword>
<dbReference type="PROSITE" id="PS50089">
    <property type="entry name" value="ZF_RING_2"/>
    <property type="match status" value="1"/>
</dbReference>
<comment type="catalytic activity">
    <reaction evidence="1">
        <text>S-ubiquitinyl-[E2 ubiquitin-conjugating enzyme]-L-cysteine + [acceptor protein]-L-lysine = [E2 ubiquitin-conjugating enzyme]-L-cysteine + N(6)-ubiquitinyl-[acceptor protein]-L-lysine.</text>
        <dbReference type="EC" id="2.3.2.27"/>
    </reaction>
</comment>
<evidence type="ECO:0000313" key="13">
    <source>
        <dbReference type="Proteomes" id="UP000001645"/>
    </source>
</evidence>
<evidence type="ECO:0000256" key="5">
    <source>
        <dbReference type="ARBA" id="ARBA00022771"/>
    </source>
</evidence>
<dbReference type="InParanoid" id="A0A803YB37"/>
<dbReference type="Gene3D" id="3.30.40.10">
    <property type="entry name" value="Zinc/RING finger domain, C3HC4 (zinc finger)"/>
    <property type="match status" value="1"/>
</dbReference>
<keyword evidence="3" id="KW-0808">Transferase</keyword>
<evidence type="ECO:0000256" key="3">
    <source>
        <dbReference type="ARBA" id="ARBA00022679"/>
    </source>
</evidence>
<dbReference type="Ensembl" id="ENSMGAT00000028371.1">
    <property type="protein sequence ID" value="ENSMGAP00000028984.1"/>
    <property type="gene ID" value="ENSMGAG00000021107.1"/>
</dbReference>
<dbReference type="InterPro" id="IPR017907">
    <property type="entry name" value="Znf_RING_CS"/>
</dbReference>
<keyword evidence="5 9" id="KW-0863">Zinc-finger</keyword>
<dbReference type="AlphaFoldDB" id="A0A803YB37"/>
<name>A0A803YB37_MELGA</name>
<evidence type="ECO:0000256" key="9">
    <source>
        <dbReference type="PROSITE-ProRule" id="PRU00175"/>
    </source>
</evidence>
<dbReference type="EC" id="2.3.2.27" evidence="2"/>
<evidence type="ECO:0000256" key="6">
    <source>
        <dbReference type="ARBA" id="ARBA00022833"/>
    </source>
</evidence>
<keyword evidence="13" id="KW-1185">Reference proteome</keyword>
<feature type="region of interest" description="Disordered" evidence="10">
    <location>
        <begin position="1"/>
        <end position="30"/>
    </location>
</feature>
<protein>
    <recommendedName>
        <fullName evidence="2">RING-type E3 ubiquitin transferase</fullName>
        <ecNumber evidence="2">2.3.2.27</ecNumber>
    </recommendedName>
</protein>
<dbReference type="InterPro" id="IPR013083">
    <property type="entry name" value="Znf_RING/FYVE/PHD"/>
</dbReference>
<evidence type="ECO:0000313" key="12">
    <source>
        <dbReference type="Ensembl" id="ENSMGAP00000028984.1"/>
    </source>
</evidence>
<dbReference type="InterPro" id="IPR001841">
    <property type="entry name" value="Znf_RING"/>
</dbReference>
<dbReference type="PROSITE" id="PS00518">
    <property type="entry name" value="ZF_RING_1"/>
    <property type="match status" value="1"/>
</dbReference>
<evidence type="ECO:0000256" key="1">
    <source>
        <dbReference type="ARBA" id="ARBA00000900"/>
    </source>
</evidence>
<sequence>MASDVPNASAGERVAISRSPWPTATGGSMEAELDTRCPVCLDNWDSAAYAMPCCHQFCFPCIQRWTSTRPQCPLCKRDTENNNKKCVRGGCCFPILEA</sequence>
<accession>A0A803YB37</accession>
<evidence type="ECO:0000256" key="7">
    <source>
        <dbReference type="ARBA" id="ARBA00023015"/>
    </source>
</evidence>
<dbReference type="SUPFAM" id="SSF57850">
    <property type="entry name" value="RING/U-box"/>
    <property type="match status" value="1"/>
</dbReference>
<dbReference type="GO" id="GO:0008270">
    <property type="term" value="F:zinc ion binding"/>
    <property type="evidence" value="ECO:0007669"/>
    <property type="project" value="UniProtKB-KW"/>
</dbReference>
<dbReference type="Proteomes" id="UP000001645">
    <property type="component" value="Unplaced"/>
</dbReference>
<dbReference type="PANTHER" id="PTHR46077">
    <property type="entry name" value="E3 UBIQUITIN-PROTEIN LIGASE TOPORS"/>
    <property type="match status" value="1"/>
</dbReference>
<keyword evidence="6" id="KW-0862">Zinc</keyword>
<reference evidence="12" key="1">
    <citation type="journal article" date="2010" name="PLoS Biol.">
        <title>Multi-platform next-generation sequencing of the domestic turkey (Meleagris gallopavo): genome assembly and analysis.</title>
        <authorList>
            <person name="Dalloul R.A."/>
            <person name="Long J.A."/>
            <person name="Zimin A.V."/>
            <person name="Aslam L."/>
            <person name="Beal K."/>
            <person name="Blomberg L.A."/>
            <person name="Bouffard P."/>
            <person name="Burt D.W."/>
            <person name="Crasta O."/>
            <person name="Crooijmans R.P."/>
            <person name="Cooper K."/>
            <person name="Coulombe R.A."/>
            <person name="De S."/>
            <person name="Delany M.E."/>
            <person name="Dodgson J.B."/>
            <person name="Dong J.J."/>
            <person name="Evans C."/>
            <person name="Frederickson K.M."/>
            <person name="Flicek P."/>
            <person name="Florea L."/>
            <person name="Folkerts O."/>
            <person name="Groenen M.A."/>
            <person name="Harkins T.T."/>
            <person name="Herrero J."/>
            <person name="Hoffmann S."/>
            <person name="Megens H.J."/>
            <person name="Jiang A."/>
            <person name="de Jong P."/>
            <person name="Kaiser P."/>
            <person name="Kim H."/>
            <person name="Kim K.W."/>
            <person name="Kim S."/>
            <person name="Langenberger D."/>
            <person name="Lee M.K."/>
            <person name="Lee T."/>
            <person name="Mane S."/>
            <person name="Marcais G."/>
            <person name="Marz M."/>
            <person name="McElroy A.P."/>
            <person name="Modise T."/>
            <person name="Nefedov M."/>
            <person name="Notredame C."/>
            <person name="Paton I.R."/>
            <person name="Payne W.S."/>
            <person name="Pertea G."/>
            <person name="Prickett D."/>
            <person name="Puiu D."/>
            <person name="Qioa D."/>
            <person name="Raineri E."/>
            <person name="Ruffier M."/>
            <person name="Salzberg S.L."/>
            <person name="Schatz M.C."/>
            <person name="Scheuring C."/>
            <person name="Schmidt C.J."/>
            <person name="Schroeder S."/>
            <person name="Searle S.M."/>
            <person name="Smith E.J."/>
            <person name="Smith J."/>
            <person name="Sonstegard T.S."/>
            <person name="Stadler P.F."/>
            <person name="Tafer H."/>
            <person name="Tu Z.J."/>
            <person name="Van Tassell C.P."/>
            <person name="Vilella A.J."/>
            <person name="Williams K.P."/>
            <person name="Yorke J.A."/>
            <person name="Zhang L."/>
            <person name="Zhang H.B."/>
            <person name="Zhang X."/>
            <person name="Zhang Y."/>
            <person name="Reed K.M."/>
        </authorList>
    </citation>
    <scope>NUCLEOTIDE SEQUENCE [LARGE SCALE GENOMIC DNA]</scope>
</reference>
<reference evidence="12" key="2">
    <citation type="submission" date="2025-08" db="UniProtKB">
        <authorList>
            <consortium name="Ensembl"/>
        </authorList>
    </citation>
    <scope>IDENTIFICATION</scope>
</reference>
<evidence type="ECO:0000256" key="4">
    <source>
        <dbReference type="ARBA" id="ARBA00022723"/>
    </source>
</evidence>
<evidence type="ECO:0000256" key="10">
    <source>
        <dbReference type="SAM" id="MobiDB-lite"/>
    </source>
</evidence>
<dbReference type="GO" id="GO:0006513">
    <property type="term" value="P:protein monoubiquitination"/>
    <property type="evidence" value="ECO:0007669"/>
    <property type="project" value="TreeGrafter"/>
</dbReference>
<feature type="domain" description="RING-type" evidence="11">
    <location>
        <begin position="37"/>
        <end position="76"/>
    </location>
</feature>
<dbReference type="SMART" id="SM00184">
    <property type="entry name" value="RING"/>
    <property type="match status" value="1"/>
</dbReference>
<reference evidence="12" key="3">
    <citation type="submission" date="2025-09" db="UniProtKB">
        <authorList>
            <consortium name="Ensembl"/>
        </authorList>
    </citation>
    <scope>IDENTIFICATION</scope>
</reference>
<keyword evidence="7" id="KW-0805">Transcription regulation</keyword>
<organism evidence="12 13">
    <name type="scientific">Meleagris gallopavo</name>
    <name type="common">Wild turkey</name>
    <dbReference type="NCBI Taxonomy" id="9103"/>
    <lineage>
        <taxon>Eukaryota</taxon>
        <taxon>Metazoa</taxon>
        <taxon>Chordata</taxon>
        <taxon>Craniata</taxon>
        <taxon>Vertebrata</taxon>
        <taxon>Euteleostomi</taxon>
        <taxon>Archelosauria</taxon>
        <taxon>Archosauria</taxon>
        <taxon>Dinosauria</taxon>
        <taxon>Saurischia</taxon>
        <taxon>Theropoda</taxon>
        <taxon>Coelurosauria</taxon>
        <taxon>Aves</taxon>
        <taxon>Neognathae</taxon>
        <taxon>Galloanserae</taxon>
        <taxon>Galliformes</taxon>
        <taxon>Phasianidae</taxon>
        <taxon>Meleagridinae</taxon>
        <taxon>Meleagris</taxon>
    </lineage>
</organism>
<dbReference type="GO" id="GO:0061630">
    <property type="term" value="F:ubiquitin protein ligase activity"/>
    <property type="evidence" value="ECO:0007669"/>
    <property type="project" value="UniProtKB-EC"/>
</dbReference>
<dbReference type="GO" id="GO:0000209">
    <property type="term" value="P:protein polyubiquitination"/>
    <property type="evidence" value="ECO:0007669"/>
    <property type="project" value="TreeGrafter"/>
</dbReference>
<evidence type="ECO:0000256" key="8">
    <source>
        <dbReference type="ARBA" id="ARBA00023163"/>
    </source>
</evidence>
<dbReference type="GeneTree" id="ENSGT01070000254829"/>
<evidence type="ECO:0000256" key="2">
    <source>
        <dbReference type="ARBA" id="ARBA00012483"/>
    </source>
</evidence>
<keyword evidence="8" id="KW-0804">Transcription</keyword>
<dbReference type="Pfam" id="PF13639">
    <property type="entry name" value="zf-RING_2"/>
    <property type="match status" value="1"/>
</dbReference>